<accession>I3RBC4</accession>
<name>I3RBC4_HALMT</name>
<feature type="region of interest" description="Disordered" evidence="1">
    <location>
        <begin position="122"/>
        <end position="143"/>
    </location>
</feature>
<feature type="compositionally biased region" description="Basic and acidic residues" evidence="1">
    <location>
        <begin position="65"/>
        <end position="78"/>
    </location>
</feature>
<evidence type="ECO:0000256" key="1">
    <source>
        <dbReference type="SAM" id="MobiDB-lite"/>
    </source>
</evidence>
<protein>
    <submittedName>
        <fullName evidence="2">Uncharacterized protein</fullName>
    </submittedName>
</protein>
<dbReference type="Proteomes" id="UP000006469">
    <property type="component" value="Plasmid pHM500"/>
</dbReference>
<evidence type="ECO:0000313" key="2">
    <source>
        <dbReference type="EMBL" id="AFK21534.1"/>
    </source>
</evidence>
<dbReference type="KEGG" id="hme:HFX_6415"/>
<gene>
    <name evidence="2" type="ordered locus">HFX_6415</name>
</gene>
<reference evidence="2 3" key="1">
    <citation type="journal article" date="2012" name="J. Bacteriol.">
        <title>Complete genome sequence of the metabolically versatile halophilic archaeon Haloferax mediterranei, a poly(3-hydroxybutyrate-co-3-hydroxyvalerate) producer.</title>
        <authorList>
            <person name="Han J."/>
            <person name="Zhang F."/>
            <person name="Hou J."/>
            <person name="Liu X."/>
            <person name="Li M."/>
            <person name="Liu H."/>
            <person name="Cai L."/>
            <person name="Zhang B."/>
            <person name="Chen Y."/>
            <person name="Zhou J."/>
            <person name="Hu S."/>
            <person name="Xiang H."/>
        </authorList>
    </citation>
    <scope>NUCLEOTIDE SEQUENCE [LARGE SCALE GENOMIC DNA]</scope>
    <source>
        <strain evidence="3">ATCC 33500 / DSM 1411 / JCM 8866 / NBRC 14739 / NCIMB 2177 / R-4</strain>
        <plasmid evidence="3">pHM500</plasmid>
    </source>
</reference>
<dbReference type="EMBL" id="CP001871">
    <property type="protein sequence ID" value="AFK21534.1"/>
    <property type="molecule type" value="Genomic_DNA"/>
</dbReference>
<feature type="region of interest" description="Disordered" evidence="1">
    <location>
        <begin position="51"/>
        <end position="100"/>
    </location>
</feature>
<geneLocation type="plasmid" evidence="2 3">
    <name>pHM500</name>
</geneLocation>
<proteinExistence type="predicted"/>
<dbReference type="AlphaFoldDB" id="I3RBC4"/>
<sequence length="143" mass="15980">MFVVKNGYRSRTLLRGEDGFGVPTDAGTELLSVSSVPIQCGSSDCTNYLRGDHRPDEDDESDCADDVREHPAAEEIRPCETSNSDETDREEHERDTEGCGDAFAPRLAECVTTLSKERAQACRVFEDDYRNDEERQESPGKVE</sequence>
<evidence type="ECO:0000313" key="3">
    <source>
        <dbReference type="Proteomes" id="UP000006469"/>
    </source>
</evidence>
<dbReference type="HOGENOM" id="CLU_1801643_0_0_2"/>
<organism evidence="2 3">
    <name type="scientific">Haloferax mediterranei (strain ATCC 33500 / DSM 1411 / JCM 8866 / NBRC 14739 / NCIMB 2177 / R-4)</name>
    <name type="common">Halobacterium mediterranei</name>
    <dbReference type="NCBI Taxonomy" id="523841"/>
    <lineage>
        <taxon>Archaea</taxon>
        <taxon>Methanobacteriati</taxon>
        <taxon>Methanobacteriota</taxon>
        <taxon>Stenosarchaea group</taxon>
        <taxon>Halobacteria</taxon>
        <taxon>Halobacteriales</taxon>
        <taxon>Haloferacaceae</taxon>
        <taxon>Haloferax</taxon>
    </lineage>
</organism>
<keyword evidence="2" id="KW-0614">Plasmid</keyword>